<evidence type="ECO:0000313" key="6">
    <source>
        <dbReference type="Proteomes" id="UP000315037"/>
    </source>
</evidence>
<name>A0A506UM86_9PROT</name>
<feature type="chain" id="PRO_5021378839" evidence="2">
    <location>
        <begin position="28"/>
        <end position="398"/>
    </location>
</feature>
<feature type="domain" description="GFO/IDH/MocA-like oxidoreductase" evidence="4">
    <location>
        <begin position="176"/>
        <end position="291"/>
    </location>
</feature>
<dbReference type="InterPro" id="IPR036291">
    <property type="entry name" value="NAD(P)-bd_dom_sf"/>
</dbReference>
<dbReference type="Gene3D" id="3.30.360.10">
    <property type="entry name" value="Dihydrodipicolinate Reductase, domain 2"/>
    <property type="match status" value="1"/>
</dbReference>
<keyword evidence="1" id="KW-0560">Oxidoreductase</keyword>
<feature type="domain" description="Gfo/Idh/MocA-like oxidoreductase N-terminal" evidence="3">
    <location>
        <begin position="39"/>
        <end position="163"/>
    </location>
</feature>
<dbReference type="InterPro" id="IPR055170">
    <property type="entry name" value="GFO_IDH_MocA-like_dom"/>
</dbReference>
<dbReference type="AlphaFoldDB" id="A0A506UM86"/>
<sequence>MERRDFFKVASLGAAAMAATPAMSAFAQSGRPANGKRKFGYAVLGLGKYATEVILPNFSTAENSELVAVISGDKAKAEFYARKYKLGPNSAYTYKDWAAIARNPAIDAVYVITPNATHRHFTEAAFAAGKHVMCEKPMATTVEDCDAMAAAAKKAGKQLMIGYRVHFDPMTRDVIAQLKAGQVGKLQLIQTANLENQLPDRDLPYLKWRLNRAMAGSGSLGDLGIYGINASRYLSNQDPIAVRAHEIMHVNDVDGAMSWTLYYANGAVAEGASSFGSAGCNRFAVIGDKNYVEIQPGSSYYNNQARLFSNGHGNDHIFQQPYFQKFTATQWGHQLDALPASIASGKPSAATWQEGRRDVQIISAIVRSAGNNGELVDVHEGADWAQQVYGPDGLWSAL</sequence>
<dbReference type="InterPro" id="IPR006311">
    <property type="entry name" value="TAT_signal"/>
</dbReference>
<evidence type="ECO:0000256" key="1">
    <source>
        <dbReference type="ARBA" id="ARBA00023002"/>
    </source>
</evidence>
<dbReference type="InterPro" id="IPR050463">
    <property type="entry name" value="Gfo/Idh/MocA_oxidrdct_glycsds"/>
</dbReference>
<dbReference type="PANTHER" id="PTHR43818:SF11">
    <property type="entry name" value="BCDNA.GH03377"/>
    <property type="match status" value="1"/>
</dbReference>
<keyword evidence="2" id="KW-0732">Signal</keyword>
<keyword evidence="6" id="KW-1185">Reference proteome</keyword>
<organism evidence="5 6">
    <name type="scientific">Oecophyllibacter saccharovorans</name>
    <dbReference type="NCBI Taxonomy" id="2558360"/>
    <lineage>
        <taxon>Bacteria</taxon>
        <taxon>Pseudomonadati</taxon>
        <taxon>Pseudomonadota</taxon>
        <taxon>Alphaproteobacteria</taxon>
        <taxon>Acetobacterales</taxon>
        <taxon>Acetobacteraceae</taxon>
        <taxon>Oecophyllibacter</taxon>
    </lineage>
</organism>
<dbReference type="Pfam" id="PF01408">
    <property type="entry name" value="GFO_IDH_MocA"/>
    <property type="match status" value="1"/>
</dbReference>
<dbReference type="RefSeq" id="WP_141451749.1">
    <property type="nucleotide sequence ID" value="NZ_CP038143.1"/>
</dbReference>
<dbReference type="SUPFAM" id="SSF55347">
    <property type="entry name" value="Glyceraldehyde-3-phosphate dehydrogenase-like, C-terminal domain"/>
    <property type="match status" value="1"/>
</dbReference>
<dbReference type="PANTHER" id="PTHR43818">
    <property type="entry name" value="BCDNA.GH03377"/>
    <property type="match status" value="1"/>
</dbReference>
<evidence type="ECO:0000259" key="4">
    <source>
        <dbReference type="Pfam" id="PF22725"/>
    </source>
</evidence>
<evidence type="ECO:0000259" key="3">
    <source>
        <dbReference type="Pfam" id="PF01408"/>
    </source>
</evidence>
<evidence type="ECO:0000256" key="2">
    <source>
        <dbReference type="SAM" id="SignalP"/>
    </source>
</evidence>
<dbReference type="Gene3D" id="3.40.50.720">
    <property type="entry name" value="NAD(P)-binding Rossmann-like Domain"/>
    <property type="match status" value="1"/>
</dbReference>
<evidence type="ECO:0000313" key="5">
    <source>
        <dbReference type="EMBL" id="TPW34460.1"/>
    </source>
</evidence>
<accession>A0A506UM86</accession>
<gene>
    <name evidence="5" type="ORF">E3202_08245</name>
</gene>
<dbReference type="GO" id="GO:0016491">
    <property type="term" value="F:oxidoreductase activity"/>
    <property type="evidence" value="ECO:0007669"/>
    <property type="project" value="UniProtKB-KW"/>
</dbReference>
<feature type="signal peptide" evidence="2">
    <location>
        <begin position="1"/>
        <end position="27"/>
    </location>
</feature>
<dbReference type="InterPro" id="IPR008354">
    <property type="entry name" value="Glc-Fru_OxRdtase_bac"/>
</dbReference>
<protein>
    <submittedName>
        <fullName evidence="5">Gfo/Idh/MocA family oxidoreductase</fullName>
    </submittedName>
</protein>
<dbReference type="GO" id="GO:0000166">
    <property type="term" value="F:nucleotide binding"/>
    <property type="evidence" value="ECO:0007669"/>
    <property type="project" value="InterPro"/>
</dbReference>
<reference evidence="5 6" key="1">
    <citation type="submission" date="2019-03" db="EMBL/GenBank/DDBJ databases">
        <title>The complete genome sequence of Neokomagataea sp. Jb2 NBRC113641.</title>
        <authorList>
            <person name="Chua K.-O."/>
            <person name="Chan K.-G."/>
            <person name="See-Too W.-S."/>
        </authorList>
    </citation>
    <scope>NUCLEOTIDE SEQUENCE [LARGE SCALE GENOMIC DNA]</scope>
    <source>
        <strain evidence="5 6">Jb2</strain>
    </source>
</reference>
<proteinExistence type="predicted"/>
<dbReference type="SUPFAM" id="SSF51735">
    <property type="entry name" value="NAD(P)-binding Rossmann-fold domains"/>
    <property type="match status" value="1"/>
</dbReference>
<dbReference type="InterPro" id="IPR000683">
    <property type="entry name" value="Gfo/Idh/MocA-like_OxRdtase_N"/>
</dbReference>
<dbReference type="Proteomes" id="UP000315037">
    <property type="component" value="Unassembled WGS sequence"/>
</dbReference>
<comment type="caution">
    <text evidence="5">The sequence shown here is derived from an EMBL/GenBank/DDBJ whole genome shotgun (WGS) entry which is preliminary data.</text>
</comment>
<dbReference type="Pfam" id="PF22725">
    <property type="entry name" value="GFO_IDH_MocA_C3"/>
    <property type="match status" value="1"/>
</dbReference>
<dbReference type="PRINTS" id="PR01775">
    <property type="entry name" value="GLFROXRDTASE"/>
</dbReference>
<dbReference type="OrthoDB" id="9792935at2"/>
<dbReference type="EMBL" id="SORZ01000002">
    <property type="protein sequence ID" value="TPW34460.1"/>
    <property type="molecule type" value="Genomic_DNA"/>
</dbReference>
<dbReference type="PROSITE" id="PS51318">
    <property type="entry name" value="TAT"/>
    <property type="match status" value="1"/>
</dbReference>